<keyword evidence="3" id="KW-0342">GTP-binding</keyword>
<protein>
    <submittedName>
        <fullName evidence="4">Uncharacterized protein</fullName>
    </submittedName>
</protein>
<dbReference type="STRING" id="6277.A0A498SMW9"/>
<comment type="similarity">
    <text evidence="1">Belongs to the small GTPase superfamily. Rho family.</text>
</comment>
<dbReference type="PROSITE" id="PS51421">
    <property type="entry name" value="RAS"/>
    <property type="match status" value="1"/>
</dbReference>
<dbReference type="FunFam" id="3.40.50.300:FF:001179">
    <property type="entry name" value="Rho family GTPase"/>
    <property type="match status" value="1"/>
</dbReference>
<reference evidence="4 5" key="1">
    <citation type="submission" date="2018-08" db="EMBL/GenBank/DDBJ databases">
        <authorList>
            <person name="Laetsch R D."/>
            <person name="Stevens L."/>
            <person name="Kumar S."/>
            <person name="Blaxter L. M."/>
        </authorList>
    </citation>
    <scope>NUCLEOTIDE SEQUENCE [LARGE SCALE GENOMIC DNA]</scope>
</reference>
<dbReference type="Gene3D" id="3.40.50.300">
    <property type="entry name" value="P-loop containing nucleotide triphosphate hydrolases"/>
    <property type="match status" value="1"/>
</dbReference>
<dbReference type="OrthoDB" id="5783773at2759"/>
<dbReference type="SMART" id="SM00175">
    <property type="entry name" value="RAB"/>
    <property type="match status" value="1"/>
</dbReference>
<evidence type="ECO:0000313" key="5">
    <source>
        <dbReference type="Proteomes" id="UP000276991"/>
    </source>
</evidence>
<dbReference type="CDD" id="cd00157">
    <property type="entry name" value="Rho"/>
    <property type="match status" value="1"/>
</dbReference>
<dbReference type="PRINTS" id="PR00449">
    <property type="entry name" value="RASTRNSFRMNG"/>
</dbReference>
<evidence type="ECO:0000256" key="2">
    <source>
        <dbReference type="ARBA" id="ARBA00022741"/>
    </source>
</evidence>
<dbReference type="InterPro" id="IPR027417">
    <property type="entry name" value="P-loop_NTPase"/>
</dbReference>
<dbReference type="GO" id="GO:0005525">
    <property type="term" value="F:GTP binding"/>
    <property type="evidence" value="ECO:0007669"/>
    <property type="project" value="UniProtKB-KW"/>
</dbReference>
<dbReference type="InterPro" id="IPR005225">
    <property type="entry name" value="Small_GTP-bd"/>
</dbReference>
<organism evidence="4 5">
    <name type="scientific">Acanthocheilonema viteae</name>
    <name type="common">Filarial nematode worm</name>
    <name type="synonym">Dipetalonema viteae</name>
    <dbReference type="NCBI Taxonomy" id="6277"/>
    <lineage>
        <taxon>Eukaryota</taxon>
        <taxon>Metazoa</taxon>
        <taxon>Ecdysozoa</taxon>
        <taxon>Nematoda</taxon>
        <taxon>Chromadorea</taxon>
        <taxon>Rhabditida</taxon>
        <taxon>Spirurina</taxon>
        <taxon>Spiruromorpha</taxon>
        <taxon>Filarioidea</taxon>
        <taxon>Onchocercidae</taxon>
        <taxon>Acanthocheilonema</taxon>
    </lineage>
</organism>
<dbReference type="InterPro" id="IPR001806">
    <property type="entry name" value="Small_GTPase"/>
</dbReference>
<dbReference type="NCBIfam" id="TIGR00231">
    <property type="entry name" value="small_GTP"/>
    <property type="match status" value="1"/>
</dbReference>
<dbReference type="Proteomes" id="UP000276991">
    <property type="component" value="Unassembled WGS sequence"/>
</dbReference>
<keyword evidence="2" id="KW-0547">Nucleotide-binding</keyword>
<evidence type="ECO:0000313" key="4">
    <source>
        <dbReference type="EMBL" id="VBB33162.1"/>
    </source>
</evidence>
<dbReference type="SMART" id="SM00173">
    <property type="entry name" value="RAS"/>
    <property type="match status" value="1"/>
</dbReference>
<keyword evidence="5" id="KW-1185">Reference proteome</keyword>
<sequence length="257" mass="29072">WQNEVGQDEHGEFAKILNKLGNWEKEEDREEFNGKAGYFNCCGCCNFCGKRWSVTRKQFKFVVVGDGACGKTSLIIAQAGGEFTEEYTPTAFDDYAIEALVNGKTKVLTVCDTAGEDDYNSLRPLSYPDADVFIVCYSVERPESLKSLQEKWIPEIRRFCPDVPILVVGNKKDIRNEVERERRKERNENSAHKHLVNFNDAIACAKEFSAHRVIECSAKTKEGIRQVFDAAIRIAIAHRAGNGSRALNSIMKLKFVF</sequence>
<gene>
    <name evidence="4" type="ORF">NAV_LOCUS7953</name>
</gene>
<dbReference type="SMART" id="SM00174">
    <property type="entry name" value="RHO"/>
    <property type="match status" value="1"/>
</dbReference>
<dbReference type="SUPFAM" id="SSF52540">
    <property type="entry name" value="P-loop containing nucleoside triphosphate hydrolases"/>
    <property type="match status" value="1"/>
</dbReference>
<feature type="non-terminal residue" evidence="4">
    <location>
        <position position="1"/>
    </location>
</feature>
<name>A0A498SMW9_ACAVI</name>
<dbReference type="PROSITE" id="PS51420">
    <property type="entry name" value="RHO"/>
    <property type="match status" value="1"/>
</dbReference>
<accession>A0A498SMW9</accession>
<dbReference type="PROSITE" id="PS51419">
    <property type="entry name" value="RAB"/>
    <property type="match status" value="1"/>
</dbReference>
<dbReference type="GO" id="GO:0007264">
    <property type="term" value="P:small GTPase-mediated signal transduction"/>
    <property type="evidence" value="ECO:0007669"/>
    <property type="project" value="InterPro"/>
</dbReference>
<dbReference type="PANTHER" id="PTHR24072">
    <property type="entry name" value="RHO FAMILY GTPASE"/>
    <property type="match status" value="1"/>
</dbReference>
<evidence type="ECO:0000256" key="1">
    <source>
        <dbReference type="ARBA" id="ARBA00010142"/>
    </source>
</evidence>
<evidence type="ECO:0000256" key="3">
    <source>
        <dbReference type="ARBA" id="ARBA00023134"/>
    </source>
</evidence>
<dbReference type="GO" id="GO:0003924">
    <property type="term" value="F:GTPase activity"/>
    <property type="evidence" value="ECO:0007669"/>
    <property type="project" value="InterPro"/>
</dbReference>
<dbReference type="AlphaFoldDB" id="A0A498SMW9"/>
<dbReference type="EMBL" id="UPTC01002192">
    <property type="protein sequence ID" value="VBB33162.1"/>
    <property type="molecule type" value="Genomic_DNA"/>
</dbReference>
<dbReference type="Pfam" id="PF00071">
    <property type="entry name" value="Ras"/>
    <property type="match status" value="1"/>
</dbReference>
<proteinExistence type="inferred from homology"/>
<dbReference type="InterPro" id="IPR003578">
    <property type="entry name" value="Small_GTPase_Rho"/>
</dbReference>